<evidence type="ECO:0000259" key="3">
    <source>
        <dbReference type="PROSITE" id="PS50050"/>
    </source>
</evidence>
<dbReference type="PROSITE" id="PS50050">
    <property type="entry name" value="TNFR_NGFR_2"/>
    <property type="match status" value="1"/>
</dbReference>
<dbReference type="Gene3D" id="2.10.50.10">
    <property type="entry name" value="Tumor Necrosis Factor Receptor, subunit A, domain 2"/>
    <property type="match status" value="2"/>
</dbReference>
<name>A0A8C9VIT5_SCLFO</name>
<proteinExistence type="predicted"/>
<sequence>MEHNHCSACNGTEYKVYERCCPACDPGFCVQLHCTAAYTTKCVPCPESTFTNKPHGRRICNPCTTCDEHLGVKTVKECTASSDTVCGVLEGNYCTDPYEGGCRAAQKHTTCKPGDFIRHPGLICLNPSVSFVILQICNVISISFQTIIAQKLTFLKPGDSVSDSQCGEKNWAPLIAGILGIILVLFLVGGGVTLYKSGFCSKKNNSSKPGKTILMTLYTQRLSIKNLPNNLYPSWKHKAPGYSMFTLDRMTVHHRRVTHARRAIKCHQSTRNMLLDCGRKPEHLQETHTNMGRTCKLQE</sequence>
<reference evidence="4 5" key="1">
    <citation type="submission" date="2019-04" db="EMBL/GenBank/DDBJ databases">
        <authorList>
            <consortium name="Wellcome Sanger Institute Data Sharing"/>
        </authorList>
    </citation>
    <scope>NUCLEOTIDE SEQUENCE [LARGE SCALE GENOMIC DNA]</scope>
</reference>
<keyword evidence="2" id="KW-0812">Transmembrane</keyword>
<feature type="domain" description="TNFR-Cys" evidence="3">
    <location>
        <begin position="44"/>
        <end position="86"/>
    </location>
</feature>
<dbReference type="GO" id="GO:0002720">
    <property type="term" value="P:positive regulation of cytokine production involved in immune response"/>
    <property type="evidence" value="ECO:0007669"/>
    <property type="project" value="TreeGrafter"/>
</dbReference>
<keyword evidence="2" id="KW-0472">Membrane</keyword>
<dbReference type="OrthoDB" id="10031141at2759"/>
<dbReference type="Proteomes" id="UP000694397">
    <property type="component" value="Chromosome 2"/>
</dbReference>
<evidence type="ECO:0000256" key="2">
    <source>
        <dbReference type="SAM" id="Phobius"/>
    </source>
</evidence>
<organism evidence="4 5">
    <name type="scientific">Scleropages formosus</name>
    <name type="common">Asian bonytongue</name>
    <name type="synonym">Osteoglossum formosum</name>
    <dbReference type="NCBI Taxonomy" id="113540"/>
    <lineage>
        <taxon>Eukaryota</taxon>
        <taxon>Metazoa</taxon>
        <taxon>Chordata</taxon>
        <taxon>Craniata</taxon>
        <taxon>Vertebrata</taxon>
        <taxon>Euteleostomi</taxon>
        <taxon>Actinopterygii</taxon>
        <taxon>Neopterygii</taxon>
        <taxon>Teleostei</taxon>
        <taxon>Osteoglossocephala</taxon>
        <taxon>Osteoglossomorpha</taxon>
        <taxon>Osteoglossiformes</taxon>
        <taxon>Osteoglossidae</taxon>
        <taxon>Scleropages</taxon>
    </lineage>
</organism>
<dbReference type="SUPFAM" id="SSF57586">
    <property type="entry name" value="TNF receptor-like"/>
    <property type="match status" value="2"/>
</dbReference>
<dbReference type="PROSITE" id="PS00652">
    <property type="entry name" value="TNFR_NGFR_1"/>
    <property type="match status" value="1"/>
</dbReference>
<keyword evidence="2" id="KW-1133">Transmembrane helix</keyword>
<dbReference type="AlphaFoldDB" id="A0A8C9VIT5"/>
<accession>A0A8C9VIT5</accession>
<keyword evidence="1" id="KW-1015">Disulfide bond</keyword>
<feature type="repeat" description="TNFR-Cys" evidence="1">
    <location>
        <begin position="44"/>
        <end position="86"/>
    </location>
</feature>
<dbReference type="Pfam" id="PF00020">
    <property type="entry name" value="TNFR_c6"/>
    <property type="match status" value="1"/>
</dbReference>
<evidence type="ECO:0000256" key="1">
    <source>
        <dbReference type="PROSITE-ProRule" id="PRU00206"/>
    </source>
</evidence>
<dbReference type="PANTHER" id="PTHR46838:SF1">
    <property type="entry name" value="TUMOR NECROSIS FACTOR RECEPTOR SUPERFAMILY MEMBER 14"/>
    <property type="match status" value="1"/>
</dbReference>
<feature type="disulfide bond" evidence="1">
    <location>
        <begin position="45"/>
        <end position="60"/>
    </location>
</feature>
<reference evidence="4" key="2">
    <citation type="submission" date="2025-08" db="UniProtKB">
        <authorList>
            <consortium name="Ensembl"/>
        </authorList>
    </citation>
    <scope>IDENTIFICATION</scope>
</reference>
<dbReference type="GO" id="GO:0050829">
    <property type="term" value="P:defense response to Gram-negative bacterium"/>
    <property type="evidence" value="ECO:0007669"/>
    <property type="project" value="TreeGrafter"/>
</dbReference>
<dbReference type="Ensembl" id="ENSSFOT00015061401.1">
    <property type="protein sequence ID" value="ENSSFOP00015058025.1"/>
    <property type="gene ID" value="ENSSFOG00015024972.1"/>
</dbReference>
<dbReference type="InterPro" id="IPR001368">
    <property type="entry name" value="TNFR/NGFR_Cys_rich_reg"/>
</dbReference>
<keyword evidence="5" id="KW-1185">Reference proteome</keyword>
<dbReference type="GeneTree" id="ENSGT00950000183126"/>
<reference evidence="4" key="3">
    <citation type="submission" date="2025-09" db="UniProtKB">
        <authorList>
            <consortium name="Ensembl"/>
        </authorList>
    </citation>
    <scope>IDENTIFICATION</scope>
</reference>
<evidence type="ECO:0000313" key="5">
    <source>
        <dbReference type="Proteomes" id="UP000694397"/>
    </source>
</evidence>
<dbReference type="GO" id="GO:0050830">
    <property type="term" value="P:defense response to Gram-positive bacterium"/>
    <property type="evidence" value="ECO:0007669"/>
    <property type="project" value="TreeGrafter"/>
</dbReference>
<dbReference type="PANTHER" id="PTHR46838">
    <property type="entry name" value="TUMOR NECROSIS FACTOR RECEPTOR SUPERFAMILY MEMBER 14"/>
    <property type="match status" value="1"/>
</dbReference>
<feature type="transmembrane region" description="Helical" evidence="2">
    <location>
        <begin position="171"/>
        <end position="195"/>
    </location>
</feature>
<dbReference type="GO" id="GO:0009897">
    <property type="term" value="C:external side of plasma membrane"/>
    <property type="evidence" value="ECO:0007669"/>
    <property type="project" value="TreeGrafter"/>
</dbReference>
<dbReference type="GO" id="GO:0046642">
    <property type="term" value="P:negative regulation of alpha-beta T cell proliferation"/>
    <property type="evidence" value="ECO:0007669"/>
    <property type="project" value="TreeGrafter"/>
</dbReference>
<protein>
    <recommendedName>
        <fullName evidence="3">TNFR-Cys domain-containing protein</fullName>
    </recommendedName>
</protein>
<evidence type="ECO:0000313" key="4">
    <source>
        <dbReference type="Ensembl" id="ENSSFOP00015058025.1"/>
    </source>
</evidence>
<comment type="caution">
    <text evidence="1">Lacks conserved residue(s) required for the propagation of feature annotation.</text>
</comment>
<dbReference type="SMART" id="SM00208">
    <property type="entry name" value="TNFR"/>
    <property type="match status" value="2"/>
</dbReference>
<dbReference type="GO" id="GO:2000406">
    <property type="term" value="P:positive regulation of T cell migration"/>
    <property type="evidence" value="ECO:0007669"/>
    <property type="project" value="TreeGrafter"/>
</dbReference>